<dbReference type="GO" id="GO:0016036">
    <property type="term" value="P:cellular response to phosphate starvation"/>
    <property type="evidence" value="ECO:0007669"/>
    <property type="project" value="TreeGrafter"/>
</dbReference>
<dbReference type="CDD" id="cd14477">
    <property type="entry name" value="SPX_XPR1_like"/>
    <property type="match status" value="1"/>
</dbReference>
<dbReference type="GO" id="GO:0005886">
    <property type="term" value="C:plasma membrane"/>
    <property type="evidence" value="ECO:0007669"/>
    <property type="project" value="TreeGrafter"/>
</dbReference>
<dbReference type="InterPro" id="IPR004331">
    <property type="entry name" value="SPX_dom"/>
</dbReference>
<comment type="subcellular location">
    <subcellularLocation>
        <location evidence="1">Membrane</location>
        <topology evidence="1">Multi-pass membrane protein</topology>
    </subcellularLocation>
</comment>
<comment type="similarity">
    <text evidence="2">Belongs to the SYG1 (TC 2.A.94) family.</text>
</comment>
<evidence type="ECO:0000256" key="3">
    <source>
        <dbReference type="ARBA" id="ARBA00022692"/>
    </source>
</evidence>
<evidence type="ECO:0000256" key="5">
    <source>
        <dbReference type="ARBA" id="ARBA00023136"/>
    </source>
</evidence>
<evidence type="ECO:0000256" key="1">
    <source>
        <dbReference type="ARBA" id="ARBA00004141"/>
    </source>
</evidence>
<evidence type="ECO:0000313" key="9">
    <source>
        <dbReference type="EMBL" id="VVC39704.1"/>
    </source>
</evidence>
<evidence type="ECO:0000259" key="8">
    <source>
        <dbReference type="PROSITE" id="PS51382"/>
    </source>
</evidence>
<dbReference type="Proteomes" id="UP000325440">
    <property type="component" value="Unassembled WGS sequence"/>
</dbReference>
<evidence type="ECO:0000256" key="4">
    <source>
        <dbReference type="ARBA" id="ARBA00022989"/>
    </source>
</evidence>
<dbReference type="OrthoDB" id="9970435at2759"/>
<feature type="transmembrane region" description="Helical" evidence="6">
    <location>
        <begin position="259"/>
        <end position="280"/>
    </location>
</feature>
<dbReference type="PANTHER" id="PTHR10783">
    <property type="entry name" value="XENOTROPIC AND POLYTROPIC RETROVIRUS RECEPTOR 1-RELATED"/>
    <property type="match status" value="1"/>
</dbReference>
<feature type="transmembrane region" description="Helical" evidence="6">
    <location>
        <begin position="304"/>
        <end position="324"/>
    </location>
</feature>
<evidence type="ECO:0000259" key="7">
    <source>
        <dbReference type="PROSITE" id="PS51380"/>
    </source>
</evidence>
<dbReference type="PROSITE" id="PS51382">
    <property type="entry name" value="SPX"/>
    <property type="match status" value="1"/>
</dbReference>
<dbReference type="PROSITE" id="PS51380">
    <property type="entry name" value="EXS"/>
    <property type="match status" value="1"/>
</dbReference>
<keyword evidence="10" id="KW-1185">Reference proteome</keyword>
<dbReference type="GO" id="GO:0006817">
    <property type="term" value="P:phosphate ion transport"/>
    <property type="evidence" value="ECO:0007669"/>
    <property type="project" value="TreeGrafter"/>
</dbReference>
<evidence type="ECO:0000256" key="6">
    <source>
        <dbReference type="SAM" id="Phobius"/>
    </source>
</evidence>
<accession>A0A5E4N9B5</accession>
<feature type="transmembrane region" description="Helical" evidence="6">
    <location>
        <begin position="491"/>
        <end position="509"/>
    </location>
</feature>
<keyword evidence="3 6" id="KW-0812">Transmembrane</keyword>
<feature type="transmembrane region" description="Helical" evidence="6">
    <location>
        <begin position="227"/>
        <end position="247"/>
    </location>
</feature>
<feature type="transmembrane region" description="Helical" evidence="6">
    <location>
        <begin position="336"/>
        <end position="355"/>
    </location>
</feature>
<keyword evidence="4 6" id="KW-1133">Transmembrane helix</keyword>
<dbReference type="AlphaFoldDB" id="A0A5E4N9B5"/>
<dbReference type="PANTHER" id="PTHR10783:SF103">
    <property type="entry name" value="SOLUTE CARRIER FAMILY 53 MEMBER 1"/>
    <property type="match status" value="1"/>
</dbReference>
<gene>
    <name evidence="9" type="ORF">CINCED_3A001296</name>
</gene>
<feature type="domain" description="SPX" evidence="8">
    <location>
        <begin position="1"/>
        <end position="169"/>
    </location>
</feature>
<dbReference type="GO" id="GO:0005794">
    <property type="term" value="C:Golgi apparatus"/>
    <property type="evidence" value="ECO:0007669"/>
    <property type="project" value="TreeGrafter"/>
</dbReference>
<reference evidence="9 10" key="1">
    <citation type="submission" date="2019-08" db="EMBL/GenBank/DDBJ databases">
        <authorList>
            <person name="Alioto T."/>
            <person name="Alioto T."/>
            <person name="Gomez Garrido J."/>
        </authorList>
    </citation>
    <scope>NUCLEOTIDE SEQUENCE [LARGE SCALE GENOMIC DNA]</scope>
</reference>
<dbReference type="Pfam" id="PF03105">
    <property type="entry name" value="SPX"/>
    <property type="match status" value="2"/>
</dbReference>
<keyword evidence="5 6" id="KW-0472">Membrane</keyword>
<dbReference type="Pfam" id="PF03124">
    <property type="entry name" value="EXS"/>
    <property type="match status" value="1"/>
</dbReference>
<organism evidence="9 10">
    <name type="scientific">Cinara cedri</name>
    <dbReference type="NCBI Taxonomy" id="506608"/>
    <lineage>
        <taxon>Eukaryota</taxon>
        <taxon>Metazoa</taxon>
        <taxon>Ecdysozoa</taxon>
        <taxon>Arthropoda</taxon>
        <taxon>Hexapoda</taxon>
        <taxon>Insecta</taxon>
        <taxon>Pterygota</taxon>
        <taxon>Neoptera</taxon>
        <taxon>Paraneoptera</taxon>
        <taxon>Hemiptera</taxon>
        <taxon>Sternorrhyncha</taxon>
        <taxon>Aphidomorpha</taxon>
        <taxon>Aphidoidea</taxon>
        <taxon>Aphididae</taxon>
        <taxon>Lachninae</taxon>
        <taxon>Cinara</taxon>
    </lineage>
</organism>
<feature type="domain" description="EXS" evidence="7">
    <location>
        <begin position="419"/>
        <end position="623"/>
    </location>
</feature>
<evidence type="ECO:0000256" key="2">
    <source>
        <dbReference type="ARBA" id="ARBA00009665"/>
    </source>
</evidence>
<dbReference type="GO" id="GO:0000822">
    <property type="term" value="F:inositol hexakisphosphate binding"/>
    <property type="evidence" value="ECO:0007669"/>
    <property type="project" value="TreeGrafter"/>
</dbReference>
<dbReference type="EMBL" id="CABPRJ010001897">
    <property type="protein sequence ID" value="VVC39704.1"/>
    <property type="molecule type" value="Genomic_DNA"/>
</dbReference>
<name>A0A5E4N9B5_9HEMI</name>
<evidence type="ECO:0000313" key="10">
    <source>
        <dbReference type="Proteomes" id="UP000325440"/>
    </source>
</evidence>
<dbReference type="InterPro" id="IPR004342">
    <property type="entry name" value="EXS_C"/>
</dbReference>
<sequence>MKFAEHLQAHITPEWRKQYINYEDMKEMLYKIIEEAPSAESTDPESLHRLFIQFDEHFLQYCEKELSKINVFYNEKLAEAMRKFSTLKSELDLLSSTAIKMKDYGKKSDPNRLNLPQRKVQELKLAFSEFYLSLILLQNYQNLNYTGFKKILKKHDKLLNKESGAKWRQEHVEVSHFYINKDILRLINETEHTVTHNLEYGDRQKAMKRLRVPPLGETQSPWTTFKVGLYLGCLIVLLVAIFISATFEKNTNIRQAFRLYRGPFLIIEFLFLIGINVYGWRSSGVNHVLIFELDPRKHVTEQHMFEIAGILGVVCALSILGYLYSDALSIPAYINPLSLIILFSLLMINPFKIFYFEARFWLLRIMWRMACAPFYYVGFADFWLADQLNSLVTVLLDAHYLVCFYIYNNNWYHTSDVKFNIEEYFVSKMIVNCFPAWIRFGQCIRRYRDTGESFPHLANAGKYSTTFFVVFAKALLKRTKDQYVDNYDNPFFYFWITCCVISSIYTYTWDVKMDWGLFNKNSGDYTFLREEIVYDNTGYYYFAIVEDLVIRFLWFPQHLLVSNGILGNEMAVSLISPLEVFRRFVWNFFRLENEHLNNCGKFRAVRDISIAPIDFSDSAQIVRMMDEELGVSNRRKRKITQTKKLTKDDKLQLVSEQQQEQSYSLDLTE</sequence>
<proteinExistence type="inferred from homology"/>
<protein>
    <submittedName>
        <fullName evidence="9">EXS, C-terminal,SPX domain</fullName>
    </submittedName>
</protein>